<evidence type="ECO:0000256" key="4">
    <source>
        <dbReference type="ARBA" id="ARBA00022475"/>
    </source>
</evidence>
<evidence type="ECO:0000256" key="3">
    <source>
        <dbReference type="ARBA" id="ARBA00022448"/>
    </source>
</evidence>
<evidence type="ECO:0000256" key="8">
    <source>
        <dbReference type="RuleBase" id="RU363064"/>
    </source>
</evidence>
<comment type="subcellular location">
    <subcellularLocation>
        <location evidence="1 8">Cell membrane</location>
        <topology evidence="1 8">Multi-pass membrane protein</topology>
    </subcellularLocation>
</comment>
<dbReference type="RefSeq" id="WP_106456986.1">
    <property type="nucleotide sequence ID" value="NZ_PXOH01000010.1"/>
</dbReference>
<dbReference type="NCBIfam" id="TIGR00835">
    <property type="entry name" value="agcS"/>
    <property type="match status" value="1"/>
</dbReference>
<evidence type="ECO:0000256" key="2">
    <source>
        <dbReference type="ARBA" id="ARBA00009261"/>
    </source>
</evidence>
<organism evidence="10 11">
    <name type="scientific">Aphanothece hegewaldii CCALA 016</name>
    <dbReference type="NCBI Taxonomy" id="2107694"/>
    <lineage>
        <taxon>Bacteria</taxon>
        <taxon>Bacillati</taxon>
        <taxon>Cyanobacteriota</taxon>
        <taxon>Cyanophyceae</taxon>
        <taxon>Oscillatoriophycideae</taxon>
        <taxon>Chroococcales</taxon>
        <taxon>Aphanothecaceae</taxon>
        <taxon>Aphanothece</taxon>
    </lineage>
</organism>
<dbReference type="InterPro" id="IPR001463">
    <property type="entry name" value="Na/Ala_symport"/>
</dbReference>
<feature type="transmembrane region" description="Helical" evidence="8">
    <location>
        <begin position="45"/>
        <end position="68"/>
    </location>
</feature>
<sequence>MKRFWLYIVLFIASIESVALAVNQATEPTGLLNQLLQAIYQTLSAVLGFSIGGMPLIVLWLIAGSFFFTIRMKFINFRAFKHAIDVTRGKYDNPDEPGEVTHFQALATALSGTVGLGNIAGVAIAISLGGPGAAFWMTIAGFLAMTLKFVECTLGQKYRILRADGTIAGGPMYYLEQGLAEKGYPRFGKVLAILFCILAIIGGGGGSTMFQTNQSYLAVAQVFPWFVTHAWVYGLIMVLLVGIVILGGIKSIGAVAGTIVPFMCGIYVVASIWVILANISLLPVAIGKIITEAFYPQALAGGFIGTIVQGFRRAAYSNTAGQGVAAIAHAAAQTTEPVREGIVSLLEPFIDTIIVCNMTALVMVITGAYNDPRFNELNGTQLTQAAFGSVISWFPYILAVCIFLFAYSTVMSWGYYSELCWEYLFGDRGNIFLKIGFLIIVFLGAVINPKIFIDLSDLMLISVAFPNLLGCYFLGNDVALDLKNYMIRLQKNEFTLELVHK</sequence>
<keyword evidence="9" id="KW-0732">Signal</keyword>
<feature type="transmembrane region" description="Helical" evidence="8">
    <location>
        <begin position="230"/>
        <end position="247"/>
    </location>
</feature>
<feature type="transmembrane region" description="Helical" evidence="8">
    <location>
        <begin position="431"/>
        <end position="452"/>
    </location>
</feature>
<feature type="transmembrane region" description="Helical" evidence="8">
    <location>
        <begin position="390"/>
        <end position="410"/>
    </location>
</feature>
<keyword evidence="8" id="KW-0769">Symport</keyword>
<proteinExistence type="inferred from homology"/>
<evidence type="ECO:0000256" key="6">
    <source>
        <dbReference type="ARBA" id="ARBA00022989"/>
    </source>
</evidence>
<keyword evidence="11" id="KW-1185">Reference proteome</keyword>
<feature type="transmembrane region" description="Helical" evidence="8">
    <location>
        <begin position="349"/>
        <end position="370"/>
    </location>
</feature>
<evidence type="ECO:0000256" key="7">
    <source>
        <dbReference type="ARBA" id="ARBA00023136"/>
    </source>
</evidence>
<dbReference type="GO" id="GO:0005886">
    <property type="term" value="C:plasma membrane"/>
    <property type="evidence" value="ECO:0007669"/>
    <property type="project" value="UniProtKB-SubCell"/>
</dbReference>
<evidence type="ECO:0000256" key="5">
    <source>
        <dbReference type="ARBA" id="ARBA00022692"/>
    </source>
</evidence>
<keyword evidence="4 8" id="KW-1003">Cell membrane</keyword>
<keyword evidence="6 8" id="KW-1133">Transmembrane helix</keyword>
<protein>
    <submittedName>
        <fullName evidence="10">Alanine glycine permease</fullName>
    </submittedName>
</protein>
<comment type="caution">
    <text evidence="10">The sequence shown here is derived from an EMBL/GenBank/DDBJ whole genome shotgun (WGS) entry which is preliminary data.</text>
</comment>
<evidence type="ECO:0000313" key="11">
    <source>
        <dbReference type="Proteomes" id="UP000239001"/>
    </source>
</evidence>
<feature type="transmembrane region" description="Helical" evidence="8">
    <location>
        <begin position="190"/>
        <end position="210"/>
    </location>
</feature>
<evidence type="ECO:0000256" key="9">
    <source>
        <dbReference type="SAM" id="SignalP"/>
    </source>
</evidence>
<dbReference type="PRINTS" id="PR00175">
    <property type="entry name" value="NAALASMPORT"/>
</dbReference>
<dbReference type="PANTHER" id="PTHR30330">
    <property type="entry name" value="AGSS FAMILY TRANSPORTER, SODIUM-ALANINE"/>
    <property type="match status" value="1"/>
</dbReference>
<reference evidence="10 11" key="2">
    <citation type="submission" date="2018-03" db="EMBL/GenBank/DDBJ databases">
        <authorList>
            <person name="Keele B.F."/>
        </authorList>
    </citation>
    <scope>NUCLEOTIDE SEQUENCE [LARGE SCALE GENOMIC DNA]</scope>
    <source>
        <strain evidence="10 11">CCALA 016</strain>
    </source>
</reference>
<comment type="similarity">
    <text evidence="2 8">Belongs to the alanine or glycine:cation symporter (AGCS) (TC 2.A.25) family.</text>
</comment>
<feature type="transmembrane region" description="Helical" evidence="8">
    <location>
        <begin position="105"/>
        <end position="127"/>
    </location>
</feature>
<feature type="transmembrane region" description="Helical" evidence="8">
    <location>
        <begin position="133"/>
        <end position="150"/>
    </location>
</feature>
<dbReference type="OrthoDB" id="9804874at2"/>
<keyword evidence="5 8" id="KW-0812">Transmembrane</keyword>
<feature type="transmembrane region" description="Helical" evidence="8">
    <location>
        <begin position="293"/>
        <end position="311"/>
    </location>
</feature>
<evidence type="ECO:0000256" key="1">
    <source>
        <dbReference type="ARBA" id="ARBA00004651"/>
    </source>
</evidence>
<dbReference type="Gene3D" id="1.20.1740.10">
    <property type="entry name" value="Amino acid/polyamine transporter I"/>
    <property type="match status" value="1"/>
</dbReference>
<dbReference type="AlphaFoldDB" id="A0A2T1LY28"/>
<dbReference type="GO" id="GO:0005283">
    <property type="term" value="F:amino acid:sodium symporter activity"/>
    <property type="evidence" value="ECO:0007669"/>
    <property type="project" value="InterPro"/>
</dbReference>
<dbReference type="EMBL" id="PXOH01000010">
    <property type="protein sequence ID" value="PSF37298.1"/>
    <property type="molecule type" value="Genomic_DNA"/>
</dbReference>
<dbReference type="Pfam" id="PF01235">
    <property type="entry name" value="Na_Ala_symp"/>
    <property type="match status" value="1"/>
</dbReference>
<gene>
    <name evidence="10" type="ORF">C7H19_11310</name>
</gene>
<feature type="transmembrane region" description="Helical" evidence="8">
    <location>
        <begin position="259"/>
        <end position="281"/>
    </location>
</feature>
<reference evidence="10 11" key="1">
    <citation type="submission" date="2018-03" db="EMBL/GenBank/DDBJ databases">
        <title>The ancient ancestry and fast evolution of plastids.</title>
        <authorList>
            <person name="Moore K.R."/>
            <person name="Magnabosco C."/>
            <person name="Momper L."/>
            <person name="Gold D.A."/>
            <person name="Bosak T."/>
            <person name="Fournier G.P."/>
        </authorList>
    </citation>
    <scope>NUCLEOTIDE SEQUENCE [LARGE SCALE GENOMIC DNA]</scope>
    <source>
        <strain evidence="10 11">CCALA 016</strain>
    </source>
</reference>
<accession>A0A2T1LY28</accession>
<keyword evidence="7 8" id="KW-0472">Membrane</keyword>
<keyword evidence="3 8" id="KW-0813">Transport</keyword>
<name>A0A2T1LY28_9CHRO</name>
<evidence type="ECO:0000313" key="10">
    <source>
        <dbReference type="EMBL" id="PSF37298.1"/>
    </source>
</evidence>
<feature type="signal peptide" evidence="9">
    <location>
        <begin position="1"/>
        <end position="21"/>
    </location>
</feature>
<feature type="transmembrane region" description="Helical" evidence="8">
    <location>
        <begin position="458"/>
        <end position="480"/>
    </location>
</feature>
<feature type="chain" id="PRO_5015727930" evidence="9">
    <location>
        <begin position="22"/>
        <end position="501"/>
    </location>
</feature>
<dbReference type="Proteomes" id="UP000239001">
    <property type="component" value="Unassembled WGS sequence"/>
</dbReference>
<dbReference type="PANTHER" id="PTHR30330:SF3">
    <property type="entry name" value="TRANSCRIPTIONAL REGULATOR, LRP FAMILY"/>
    <property type="match status" value="1"/>
</dbReference>